<protein>
    <submittedName>
        <fullName evidence="1">Uncharacterized protein</fullName>
    </submittedName>
</protein>
<accession>A0A4C1V4K1</accession>
<evidence type="ECO:0000313" key="2">
    <source>
        <dbReference type="Proteomes" id="UP000299102"/>
    </source>
</evidence>
<sequence>MTSKRCCIPRRRAPAMSGNTFLREKFTSAARCSARASDKVVPPSTRPRSERDGKIFWGISFRARRCADAIAAAARAPVLRDSSSTACFASYRRLFRRCLIASGTYVSSLSIRLSACIVVFSSVLRVLDRRHSAITPERPRAHLPTSASRAQLPDAELAVGRRPLLIDELYRCTIWMCTCTYYSKIRH</sequence>
<dbReference type="AlphaFoldDB" id="A0A4C1V4K1"/>
<name>A0A4C1V4K1_EUMVA</name>
<keyword evidence="2" id="KW-1185">Reference proteome</keyword>
<dbReference type="EMBL" id="BGZK01000278">
    <property type="protein sequence ID" value="GBP33743.1"/>
    <property type="molecule type" value="Genomic_DNA"/>
</dbReference>
<organism evidence="1 2">
    <name type="scientific">Eumeta variegata</name>
    <name type="common">Bagworm moth</name>
    <name type="synonym">Eumeta japonica</name>
    <dbReference type="NCBI Taxonomy" id="151549"/>
    <lineage>
        <taxon>Eukaryota</taxon>
        <taxon>Metazoa</taxon>
        <taxon>Ecdysozoa</taxon>
        <taxon>Arthropoda</taxon>
        <taxon>Hexapoda</taxon>
        <taxon>Insecta</taxon>
        <taxon>Pterygota</taxon>
        <taxon>Neoptera</taxon>
        <taxon>Endopterygota</taxon>
        <taxon>Lepidoptera</taxon>
        <taxon>Glossata</taxon>
        <taxon>Ditrysia</taxon>
        <taxon>Tineoidea</taxon>
        <taxon>Psychidae</taxon>
        <taxon>Oiketicinae</taxon>
        <taxon>Eumeta</taxon>
    </lineage>
</organism>
<reference evidence="1 2" key="1">
    <citation type="journal article" date="2019" name="Commun. Biol.">
        <title>The bagworm genome reveals a unique fibroin gene that provides high tensile strength.</title>
        <authorList>
            <person name="Kono N."/>
            <person name="Nakamura H."/>
            <person name="Ohtoshi R."/>
            <person name="Tomita M."/>
            <person name="Numata K."/>
            <person name="Arakawa K."/>
        </authorList>
    </citation>
    <scope>NUCLEOTIDE SEQUENCE [LARGE SCALE GENOMIC DNA]</scope>
</reference>
<gene>
    <name evidence="1" type="ORF">EVAR_17071_1</name>
</gene>
<dbReference type="Proteomes" id="UP000299102">
    <property type="component" value="Unassembled WGS sequence"/>
</dbReference>
<comment type="caution">
    <text evidence="1">The sequence shown here is derived from an EMBL/GenBank/DDBJ whole genome shotgun (WGS) entry which is preliminary data.</text>
</comment>
<evidence type="ECO:0000313" key="1">
    <source>
        <dbReference type="EMBL" id="GBP33743.1"/>
    </source>
</evidence>
<proteinExistence type="predicted"/>